<comment type="similarity">
    <text evidence="1 7">Belongs to the aldehyde dehydrogenase family.</text>
</comment>
<evidence type="ECO:0000259" key="8">
    <source>
        <dbReference type="Pfam" id="PF00171"/>
    </source>
</evidence>
<dbReference type="InterPro" id="IPR016161">
    <property type="entry name" value="Ald_DH/histidinol_DH"/>
</dbReference>
<name>A0ABU1F1I8_9STAP</name>
<dbReference type="EMBL" id="JAVJGV010000273">
    <property type="protein sequence ID" value="MDR5604252.1"/>
    <property type="molecule type" value="Genomic_DNA"/>
</dbReference>
<keyword evidence="10" id="KW-1185">Reference proteome</keyword>
<evidence type="ECO:0000256" key="3">
    <source>
        <dbReference type="ARBA" id="ARBA00023027"/>
    </source>
</evidence>
<gene>
    <name evidence="9" type="ORF">RCO12_12710</name>
</gene>
<evidence type="ECO:0000256" key="5">
    <source>
        <dbReference type="ARBA" id="ARBA00049194"/>
    </source>
</evidence>
<dbReference type="InterPro" id="IPR015590">
    <property type="entry name" value="Aldehyde_DH_dom"/>
</dbReference>
<evidence type="ECO:0000256" key="7">
    <source>
        <dbReference type="RuleBase" id="RU003345"/>
    </source>
</evidence>
<dbReference type="PANTHER" id="PTHR42804:SF1">
    <property type="entry name" value="ALDEHYDE DEHYDROGENASE-RELATED"/>
    <property type="match status" value="1"/>
</dbReference>
<comment type="catalytic activity">
    <reaction evidence="5">
        <text>an aldehyde + NAD(+) + H2O = a carboxylate + NADH + 2 H(+)</text>
        <dbReference type="Rhea" id="RHEA:16185"/>
        <dbReference type="ChEBI" id="CHEBI:15377"/>
        <dbReference type="ChEBI" id="CHEBI:15378"/>
        <dbReference type="ChEBI" id="CHEBI:17478"/>
        <dbReference type="ChEBI" id="CHEBI:29067"/>
        <dbReference type="ChEBI" id="CHEBI:57540"/>
        <dbReference type="ChEBI" id="CHEBI:57945"/>
        <dbReference type="EC" id="1.2.1.3"/>
    </reaction>
</comment>
<dbReference type="PROSITE" id="PS00687">
    <property type="entry name" value="ALDEHYDE_DEHYDR_GLU"/>
    <property type="match status" value="1"/>
</dbReference>
<evidence type="ECO:0000256" key="2">
    <source>
        <dbReference type="ARBA" id="ARBA00023002"/>
    </source>
</evidence>
<organism evidence="9 10">
    <name type="scientific">Staphylococcus coagulans</name>
    <dbReference type="NCBI Taxonomy" id="74706"/>
    <lineage>
        <taxon>Bacteria</taxon>
        <taxon>Bacillati</taxon>
        <taxon>Bacillota</taxon>
        <taxon>Bacilli</taxon>
        <taxon>Bacillales</taxon>
        <taxon>Staphylococcaceae</taxon>
        <taxon>Staphylococcus</taxon>
    </lineage>
</organism>
<accession>A0ABU1F1I8</accession>
<evidence type="ECO:0000256" key="4">
    <source>
        <dbReference type="ARBA" id="ARBA00024226"/>
    </source>
</evidence>
<evidence type="ECO:0000313" key="10">
    <source>
        <dbReference type="Proteomes" id="UP001255050"/>
    </source>
</evidence>
<feature type="non-terminal residue" evidence="9">
    <location>
        <position position="1"/>
    </location>
</feature>
<dbReference type="RefSeq" id="WP_309552509.1">
    <property type="nucleotide sequence ID" value="NZ_JAVJGV010000273.1"/>
</dbReference>
<sequence length="220" mass="23557">VKEYENRKDDIVQAITDELGAPLSLSERVHYQMGLNHFVAARDALDNYEFEERRGDDLVVKEAIGVSGLITPWNFPTNQTSLKLAAAFAAGSPVVLKPSEETPFAAVILAEIFDKVGVPKGVFNLVNGDGAGVGNPLSEHPKVRMMSFTGSGPTGSKIMEKAAKDFKKVSLELGGKSPYIVLDDVDIKEAAKATTGKVVNNTGQVCTAGTRVLVPNKIKD</sequence>
<evidence type="ECO:0000256" key="6">
    <source>
        <dbReference type="PROSITE-ProRule" id="PRU10007"/>
    </source>
</evidence>
<protein>
    <recommendedName>
        <fullName evidence="4">aldehyde dehydrogenase (NAD(+))</fullName>
        <ecNumber evidence="4">1.2.1.3</ecNumber>
    </recommendedName>
</protein>
<comment type="caution">
    <text evidence="9">The sequence shown here is derived from an EMBL/GenBank/DDBJ whole genome shotgun (WGS) entry which is preliminary data.</text>
</comment>
<dbReference type="Pfam" id="PF00171">
    <property type="entry name" value="Aldedh"/>
    <property type="match status" value="1"/>
</dbReference>
<dbReference type="PANTHER" id="PTHR42804">
    <property type="entry name" value="ALDEHYDE DEHYDROGENASE"/>
    <property type="match status" value="1"/>
</dbReference>
<feature type="domain" description="Aldehyde dehydrogenase" evidence="8">
    <location>
        <begin position="4"/>
        <end position="220"/>
    </location>
</feature>
<dbReference type="PROSITE" id="PS00070">
    <property type="entry name" value="ALDEHYDE_DEHYDR_CYS"/>
    <property type="match status" value="1"/>
</dbReference>
<feature type="active site" evidence="6">
    <location>
        <position position="172"/>
    </location>
</feature>
<evidence type="ECO:0000256" key="1">
    <source>
        <dbReference type="ARBA" id="ARBA00009986"/>
    </source>
</evidence>
<dbReference type="Gene3D" id="3.40.605.10">
    <property type="entry name" value="Aldehyde Dehydrogenase, Chain A, domain 1"/>
    <property type="match status" value="1"/>
</dbReference>
<keyword evidence="3" id="KW-0520">NAD</keyword>
<keyword evidence="2 7" id="KW-0560">Oxidoreductase</keyword>
<dbReference type="SUPFAM" id="SSF53720">
    <property type="entry name" value="ALDH-like"/>
    <property type="match status" value="1"/>
</dbReference>
<feature type="non-terminal residue" evidence="9">
    <location>
        <position position="220"/>
    </location>
</feature>
<proteinExistence type="inferred from homology"/>
<reference evidence="9 10" key="1">
    <citation type="submission" date="2023-08" db="EMBL/GenBank/DDBJ databases">
        <title>Whole genome sequencing of Staphylococcus coagulans NN-2474.</title>
        <authorList>
            <person name="Kropotov V.S."/>
            <person name="Boriskina E.V."/>
            <person name="Gordinskaya N.A."/>
            <person name="Shkurkina I.S."/>
            <person name="Kryazhev D.V."/>
            <person name="Alekseeva A.E."/>
            <person name="Makhova M.A."/>
        </authorList>
    </citation>
    <scope>NUCLEOTIDE SEQUENCE [LARGE SCALE GENOMIC DNA]</scope>
    <source>
        <strain evidence="9 10">NN-2474</strain>
    </source>
</reference>
<dbReference type="InterPro" id="IPR016160">
    <property type="entry name" value="Ald_DH_CS_CYS"/>
</dbReference>
<evidence type="ECO:0000313" key="9">
    <source>
        <dbReference type="EMBL" id="MDR5604252.1"/>
    </source>
</evidence>
<dbReference type="EC" id="1.2.1.3" evidence="4"/>
<dbReference type="InterPro" id="IPR016163">
    <property type="entry name" value="Ald_DH_C"/>
</dbReference>
<dbReference type="InterPro" id="IPR016162">
    <property type="entry name" value="Ald_DH_N"/>
</dbReference>
<dbReference type="InterPro" id="IPR029510">
    <property type="entry name" value="Ald_DH_CS_GLU"/>
</dbReference>
<dbReference type="Gene3D" id="3.40.309.10">
    <property type="entry name" value="Aldehyde Dehydrogenase, Chain A, domain 2"/>
    <property type="match status" value="1"/>
</dbReference>
<dbReference type="Proteomes" id="UP001255050">
    <property type="component" value="Unassembled WGS sequence"/>
</dbReference>